<evidence type="ECO:0000313" key="2">
    <source>
        <dbReference type="EMBL" id="CAK0841846.1"/>
    </source>
</evidence>
<evidence type="ECO:0000313" key="3">
    <source>
        <dbReference type="Proteomes" id="UP001189429"/>
    </source>
</evidence>
<feature type="compositionally biased region" description="Gly residues" evidence="1">
    <location>
        <begin position="59"/>
        <end position="68"/>
    </location>
</feature>
<feature type="region of interest" description="Disordered" evidence="1">
    <location>
        <begin position="1"/>
        <end position="115"/>
    </location>
</feature>
<reference evidence="2" key="1">
    <citation type="submission" date="2023-10" db="EMBL/GenBank/DDBJ databases">
        <authorList>
            <person name="Chen Y."/>
            <person name="Shah S."/>
            <person name="Dougan E. K."/>
            <person name="Thang M."/>
            <person name="Chan C."/>
        </authorList>
    </citation>
    <scope>NUCLEOTIDE SEQUENCE [LARGE SCALE GENOMIC DNA]</scope>
</reference>
<sequence>MLTRWRLARKTIAPSSCSTLASTSSNVTRGAGKESGVGATGAVQRRVGPRDHGLRRPPRGGGPVGGGRAHAAARDATAGSVQPAPGGGQVRVRQQGAAPRRRALRTDQAGRVLGA</sequence>
<gene>
    <name evidence="2" type="ORF">PCOR1329_LOCUS36923</name>
</gene>
<feature type="non-terminal residue" evidence="2">
    <location>
        <position position="115"/>
    </location>
</feature>
<dbReference type="Proteomes" id="UP001189429">
    <property type="component" value="Unassembled WGS sequence"/>
</dbReference>
<comment type="caution">
    <text evidence="2">The sequence shown here is derived from an EMBL/GenBank/DDBJ whole genome shotgun (WGS) entry which is preliminary data.</text>
</comment>
<name>A0ABN9T9P1_9DINO</name>
<feature type="compositionally biased region" description="Low complexity" evidence="1">
    <location>
        <begin position="15"/>
        <end position="25"/>
    </location>
</feature>
<protein>
    <submittedName>
        <fullName evidence="2">Uncharacterized protein</fullName>
    </submittedName>
</protein>
<dbReference type="EMBL" id="CAUYUJ010014484">
    <property type="protein sequence ID" value="CAK0841846.1"/>
    <property type="molecule type" value="Genomic_DNA"/>
</dbReference>
<keyword evidence="3" id="KW-1185">Reference proteome</keyword>
<proteinExistence type="predicted"/>
<accession>A0ABN9T9P1</accession>
<organism evidence="2 3">
    <name type="scientific">Prorocentrum cordatum</name>
    <dbReference type="NCBI Taxonomy" id="2364126"/>
    <lineage>
        <taxon>Eukaryota</taxon>
        <taxon>Sar</taxon>
        <taxon>Alveolata</taxon>
        <taxon>Dinophyceae</taxon>
        <taxon>Prorocentrales</taxon>
        <taxon>Prorocentraceae</taxon>
        <taxon>Prorocentrum</taxon>
    </lineage>
</organism>
<evidence type="ECO:0000256" key="1">
    <source>
        <dbReference type="SAM" id="MobiDB-lite"/>
    </source>
</evidence>